<comment type="caution">
    <text evidence="1">The sequence shown here is derived from an EMBL/GenBank/DDBJ whole genome shotgun (WGS) entry which is preliminary data.</text>
</comment>
<dbReference type="AlphaFoldDB" id="A0AAE0NHK1"/>
<sequence length="84" mass="9210">MLVLPYILHCLPTSSFGSSFSSPSSCSRPTVLQTEGKNARKRHTHVYACSSEQVVRLPPYIHNIPKGSFCALEGHAHCQPNLGM</sequence>
<protein>
    <submittedName>
        <fullName evidence="1">Uncharacterized protein</fullName>
    </submittedName>
</protein>
<proteinExistence type="predicted"/>
<evidence type="ECO:0000313" key="2">
    <source>
        <dbReference type="Proteomes" id="UP001285441"/>
    </source>
</evidence>
<evidence type="ECO:0000313" key="1">
    <source>
        <dbReference type="EMBL" id="KAK3381662.1"/>
    </source>
</evidence>
<reference evidence="1" key="1">
    <citation type="journal article" date="2023" name="Mol. Phylogenet. Evol.">
        <title>Genome-scale phylogeny and comparative genomics of the fungal order Sordariales.</title>
        <authorList>
            <person name="Hensen N."/>
            <person name="Bonometti L."/>
            <person name="Westerberg I."/>
            <person name="Brannstrom I.O."/>
            <person name="Guillou S."/>
            <person name="Cros-Aarteil S."/>
            <person name="Calhoun S."/>
            <person name="Haridas S."/>
            <person name="Kuo A."/>
            <person name="Mondo S."/>
            <person name="Pangilinan J."/>
            <person name="Riley R."/>
            <person name="LaButti K."/>
            <person name="Andreopoulos B."/>
            <person name="Lipzen A."/>
            <person name="Chen C."/>
            <person name="Yan M."/>
            <person name="Daum C."/>
            <person name="Ng V."/>
            <person name="Clum A."/>
            <person name="Steindorff A."/>
            <person name="Ohm R.A."/>
            <person name="Martin F."/>
            <person name="Silar P."/>
            <person name="Natvig D.O."/>
            <person name="Lalanne C."/>
            <person name="Gautier V."/>
            <person name="Ament-Velasquez S.L."/>
            <person name="Kruys A."/>
            <person name="Hutchinson M.I."/>
            <person name="Powell A.J."/>
            <person name="Barry K."/>
            <person name="Miller A.N."/>
            <person name="Grigoriev I.V."/>
            <person name="Debuchy R."/>
            <person name="Gladieux P."/>
            <person name="Hiltunen Thoren M."/>
            <person name="Johannesson H."/>
        </authorList>
    </citation>
    <scope>NUCLEOTIDE SEQUENCE</scope>
    <source>
        <strain evidence="1">CBS 232.78</strain>
    </source>
</reference>
<reference evidence="1" key="2">
    <citation type="submission" date="2023-06" db="EMBL/GenBank/DDBJ databases">
        <authorList>
            <consortium name="Lawrence Berkeley National Laboratory"/>
            <person name="Haridas S."/>
            <person name="Hensen N."/>
            <person name="Bonometti L."/>
            <person name="Westerberg I."/>
            <person name="Brannstrom I.O."/>
            <person name="Guillou S."/>
            <person name="Cros-Aarteil S."/>
            <person name="Calhoun S."/>
            <person name="Kuo A."/>
            <person name="Mondo S."/>
            <person name="Pangilinan J."/>
            <person name="Riley R."/>
            <person name="LaButti K."/>
            <person name="Andreopoulos B."/>
            <person name="Lipzen A."/>
            <person name="Chen C."/>
            <person name="Yanf M."/>
            <person name="Daum C."/>
            <person name="Ng V."/>
            <person name="Clum A."/>
            <person name="Steindorff A."/>
            <person name="Ohm R."/>
            <person name="Martin F."/>
            <person name="Silar P."/>
            <person name="Natvig D."/>
            <person name="Lalanne C."/>
            <person name="Gautier V."/>
            <person name="Ament-velasquez S.L."/>
            <person name="Kruys A."/>
            <person name="Hutchinson M.I."/>
            <person name="Powell A.J."/>
            <person name="Barry K."/>
            <person name="Miller A.N."/>
            <person name="Grigoriev I.V."/>
            <person name="Debuchy R."/>
            <person name="Gladieux P."/>
            <person name="Thoren M.H."/>
            <person name="Johannesson H."/>
        </authorList>
    </citation>
    <scope>NUCLEOTIDE SEQUENCE</scope>
    <source>
        <strain evidence="1">CBS 232.78</strain>
    </source>
</reference>
<name>A0AAE0NHK1_9PEZI</name>
<dbReference type="Proteomes" id="UP001285441">
    <property type="component" value="Unassembled WGS sequence"/>
</dbReference>
<dbReference type="EMBL" id="JAULSW010000005">
    <property type="protein sequence ID" value="KAK3381662.1"/>
    <property type="molecule type" value="Genomic_DNA"/>
</dbReference>
<gene>
    <name evidence="1" type="ORF">B0H63DRAFT_476336</name>
</gene>
<organism evidence="1 2">
    <name type="scientific">Podospora didyma</name>
    <dbReference type="NCBI Taxonomy" id="330526"/>
    <lineage>
        <taxon>Eukaryota</taxon>
        <taxon>Fungi</taxon>
        <taxon>Dikarya</taxon>
        <taxon>Ascomycota</taxon>
        <taxon>Pezizomycotina</taxon>
        <taxon>Sordariomycetes</taxon>
        <taxon>Sordariomycetidae</taxon>
        <taxon>Sordariales</taxon>
        <taxon>Podosporaceae</taxon>
        <taxon>Podospora</taxon>
    </lineage>
</organism>
<keyword evidence="2" id="KW-1185">Reference proteome</keyword>
<accession>A0AAE0NHK1</accession>